<organism evidence="1 2">
    <name type="scientific">Cichlidogyrus casuarinus</name>
    <dbReference type="NCBI Taxonomy" id="1844966"/>
    <lineage>
        <taxon>Eukaryota</taxon>
        <taxon>Metazoa</taxon>
        <taxon>Spiralia</taxon>
        <taxon>Lophotrochozoa</taxon>
        <taxon>Platyhelminthes</taxon>
        <taxon>Monogenea</taxon>
        <taxon>Monopisthocotylea</taxon>
        <taxon>Dactylogyridea</taxon>
        <taxon>Ancyrocephalidae</taxon>
        <taxon>Cichlidogyrus</taxon>
    </lineage>
</organism>
<keyword evidence="2" id="KW-1185">Reference proteome</keyword>
<protein>
    <submittedName>
        <fullName evidence="1">Uncharacterized protein</fullName>
    </submittedName>
</protein>
<proteinExistence type="predicted"/>
<sequence>LKQEQIDMPEFVRDEQADLEMTKPFASLDTHTETPTKAMTRASLPSKNNCSIDLSDLCEFFMHAPTVL</sequence>
<reference evidence="1 2" key="1">
    <citation type="submission" date="2024-11" db="EMBL/GenBank/DDBJ databases">
        <title>Adaptive evolution of stress response genes in parasites aligns with host niche diversity.</title>
        <authorList>
            <person name="Hahn C."/>
            <person name="Resl P."/>
        </authorList>
    </citation>
    <scope>NUCLEOTIDE SEQUENCE [LARGE SCALE GENOMIC DNA]</scope>
    <source>
        <strain evidence="1">EGGRZ-B1_66</strain>
        <tissue evidence="1">Body</tissue>
    </source>
</reference>
<accession>A0ABD2Q148</accession>
<feature type="non-terminal residue" evidence="1">
    <location>
        <position position="1"/>
    </location>
</feature>
<comment type="caution">
    <text evidence="1">The sequence shown here is derived from an EMBL/GenBank/DDBJ whole genome shotgun (WGS) entry which is preliminary data.</text>
</comment>
<dbReference type="AlphaFoldDB" id="A0ABD2Q148"/>
<dbReference type="EMBL" id="JBJKFK010001400">
    <property type="protein sequence ID" value="KAL3313195.1"/>
    <property type="molecule type" value="Genomic_DNA"/>
</dbReference>
<name>A0ABD2Q148_9PLAT</name>
<dbReference type="Proteomes" id="UP001626550">
    <property type="component" value="Unassembled WGS sequence"/>
</dbReference>
<evidence type="ECO:0000313" key="2">
    <source>
        <dbReference type="Proteomes" id="UP001626550"/>
    </source>
</evidence>
<evidence type="ECO:0000313" key="1">
    <source>
        <dbReference type="EMBL" id="KAL3313195.1"/>
    </source>
</evidence>
<gene>
    <name evidence="1" type="ORF">Ciccas_008206</name>
</gene>